<proteinExistence type="predicted"/>
<accession>A0A191ZZA1</accession>
<reference evidence="2" key="1">
    <citation type="submission" date="2016-06" db="EMBL/GenBank/DDBJ databases">
        <authorList>
            <person name="Xu Y."/>
            <person name="Nagy A."/>
            <person name="Yan X."/>
            <person name="Kim S.W."/>
            <person name="Haley B."/>
            <person name="Liu N.T."/>
            <person name="Nou X."/>
        </authorList>
    </citation>
    <scope>NUCLEOTIDE SEQUENCE [LARGE SCALE GENOMIC DNA]</scope>
    <source>
        <strain evidence="2">ATCC 49129</strain>
    </source>
</reference>
<sequence length="145" mass="16188">MGLGNYASASRTLAEELEALLSEEDVVELADELGRLGFDALLAWTEQNELAIAQFAAATPSVRKRRKWSSPFERSLFVLAAATHCRMGQALLDVLVRSEPYLQAGGSYRDTTSSAGSIYLELWRTRIPYWPEAFLRWAPSPFDSD</sequence>
<dbReference type="RefSeq" id="WP_064804941.1">
    <property type="nucleotide sequence ID" value="NZ_CP016022.1"/>
</dbReference>
<keyword evidence="2" id="KW-1185">Reference proteome</keyword>
<name>A0A191ZZA1_9RALS</name>
<evidence type="ECO:0000313" key="1">
    <source>
        <dbReference type="EMBL" id="ANJ73520.1"/>
    </source>
</evidence>
<dbReference type="OrthoDB" id="9890423at2"/>
<dbReference type="GeneID" id="61527141"/>
<dbReference type="Proteomes" id="UP000078572">
    <property type="component" value="Chromosome 1"/>
</dbReference>
<protein>
    <submittedName>
        <fullName evidence="1">Uncharacterized protein</fullName>
    </submittedName>
</protein>
<organism evidence="1 2">
    <name type="scientific">Ralstonia insidiosa</name>
    <dbReference type="NCBI Taxonomy" id="190721"/>
    <lineage>
        <taxon>Bacteria</taxon>
        <taxon>Pseudomonadati</taxon>
        <taxon>Pseudomonadota</taxon>
        <taxon>Betaproteobacteria</taxon>
        <taxon>Burkholderiales</taxon>
        <taxon>Burkholderiaceae</taxon>
        <taxon>Ralstonia</taxon>
    </lineage>
</organism>
<dbReference type="EMBL" id="CP016022">
    <property type="protein sequence ID" value="ANJ73520.1"/>
    <property type="molecule type" value="Genomic_DNA"/>
</dbReference>
<gene>
    <name evidence="1" type="ORF">A9Y76_14055</name>
</gene>
<dbReference type="AlphaFoldDB" id="A0A191ZZA1"/>
<evidence type="ECO:0000313" key="2">
    <source>
        <dbReference type="Proteomes" id="UP000078572"/>
    </source>
</evidence>